<evidence type="ECO:0000313" key="2">
    <source>
        <dbReference type="EMBL" id="ADU51937.1"/>
    </source>
</evidence>
<name>E6SIC6_THEM7</name>
<dbReference type="Proteomes" id="UP000008915">
    <property type="component" value="Chromosome"/>
</dbReference>
<dbReference type="KEGG" id="tmr:Tmar_1836"/>
<dbReference type="eggNOG" id="COG1483">
    <property type="taxonomic scope" value="Bacteria"/>
</dbReference>
<gene>
    <name evidence="2" type="ordered locus">Tmar_1836</name>
</gene>
<keyword evidence="3" id="KW-1185">Reference proteome</keyword>
<protein>
    <recommendedName>
        <fullName evidence="1">GH29D-like beta-sandwich domain-containing protein</fullName>
    </recommendedName>
</protein>
<dbReference type="RefSeq" id="WP_013496238.1">
    <property type="nucleotide sequence ID" value="NC_014831.1"/>
</dbReference>
<dbReference type="InterPro" id="IPR059177">
    <property type="entry name" value="GH29D-like_dom"/>
</dbReference>
<dbReference type="STRING" id="644966.Tmar_1836"/>
<reference evidence="2 3" key="1">
    <citation type="journal article" date="2010" name="Stand. Genomic Sci.">
        <title>Complete genome sequence of Thermaerobacter marianensis type strain (7p75a).</title>
        <authorList>
            <person name="Han C."/>
            <person name="Gu W."/>
            <person name="Zhang X."/>
            <person name="Lapidus A."/>
            <person name="Nolan M."/>
            <person name="Copeland A."/>
            <person name="Lucas S."/>
            <person name="Del Rio T.G."/>
            <person name="Tice H."/>
            <person name="Cheng J.F."/>
            <person name="Tapia R."/>
            <person name="Goodwin L."/>
            <person name="Pitluck S."/>
            <person name="Pagani I."/>
            <person name="Ivanova N."/>
            <person name="Mavromatis K."/>
            <person name="Mikhailova N."/>
            <person name="Pati A."/>
            <person name="Chen A."/>
            <person name="Palaniappan K."/>
            <person name="Land M."/>
            <person name="Hauser L."/>
            <person name="Chang Y.J."/>
            <person name="Jeffries C.D."/>
            <person name="Schneider S."/>
            <person name="Rohde M."/>
            <person name="Goker M."/>
            <person name="Pukall R."/>
            <person name="Woyke T."/>
            <person name="Bristow J."/>
            <person name="Eisen J.A."/>
            <person name="Markowitz V."/>
            <person name="Hugenholtz P."/>
            <person name="Kyrpides N.C."/>
            <person name="Klenk H.P."/>
            <person name="Detter J.C."/>
        </authorList>
    </citation>
    <scope>NUCLEOTIDE SEQUENCE [LARGE SCALE GENOMIC DNA]</scope>
    <source>
        <strain evidence="3">ATCC 700841 / DSM 12885 / JCM 10246 / 7p75a</strain>
    </source>
</reference>
<reference evidence="3" key="2">
    <citation type="journal article" date="2010" name="Stand. Genomic Sci.">
        <title>Complete genome sequence of Thermaerobacter marianensis type strain (7p75aT).</title>
        <authorList>
            <person name="Han C."/>
            <person name="Gu W."/>
            <person name="Zhang X."/>
            <person name="Lapidus A."/>
            <person name="Nolan M."/>
            <person name="Copeland A."/>
            <person name="Lucas S."/>
            <person name="Glavina Del Rio T."/>
            <person name="Tice H."/>
            <person name="Cheng J."/>
            <person name="Tapia R."/>
            <person name="Goodwin L."/>
            <person name="Pitluck S."/>
            <person name="Pagani I."/>
            <person name="Ivanova N."/>
            <person name="Mavromatis K."/>
            <person name="Mikhailova N."/>
            <person name="Pati A."/>
            <person name="Chen A."/>
            <person name="Palaniappan K."/>
            <person name="Land M."/>
            <person name="Hauser L."/>
            <person name="Chang Y."/>
            <person name="Jeffries C."/>
            <person name="Schneider S."/>
            <person name="Rohde M."/>
            <person name="Goker M."/>
            <person name="Pukall R."/>
            <person name="Woyke T."/>
            <person name="Bristow J."/>
            <person name="Eisen J."/>
            <person name="Markowitz V."/>
            <person name="Hugenholtz P."/>
            <person name="Kyrpides N."/>
            <person name="Klenk H."/>
            <person name="Detter J."/>
        </authorList>
    </citation>
    <scope>NUCLEOTIDE SEQUENCE [LARGE SCALE GENOMIC DNA]</scope>
    <source>
        <strain evidence="3">ATCC 700841 / DSM 12885 / JCM 10246 / 7p75a</strain>
    </source>
</reference>
<accession>E6SIC6</accession>
<feature type="domain" description="GH29D-like beta-sandwich" evidence="1">
    <location>
        <begin position="845"/>
        <end position="888"/>
    </location>
</feature>
<dbReference type="Pfam" id="PF13290">
    <property type="entry name" value="CHB_HEX_C_1"/>
    <property type="match status" value="1"/>
</dbReference>
<evidence type="ECO:0000313" key="3">
    <source>
        <dbReference type="Proteomes" id="UP000008915"/>
    </source>
</evidence>
<dbReference type="AlphaFoldDB" id="E6SIC6"/>
<dbReference type="Pfam" id="PF04465">
    <property type="entry name" value="DUF499"/>
    <property type="match status" value="1"/>
</dbReference>
<dbReference type="EMBL" id="CP002344">
    <property type="protein sequence ID" value="ADU51937.1"/>
    <property type="molecule type" value="Genomic_DNA"/>
</dbReference>
<dbReference type="HOGENOM" id="CLU_295420_0_0_9"/>
<sequence length="1024" mass="114950">MKSLYEACKPRDWVFDPSVRDTVYDLDDLDRIDPERFFTENYVTQGMRQLLTEAFKRLEGKSESASGAFLLSQSMGGGKTHNLLALGLLAKHPRWRRPVMGSFYTPGPLGAVRVVAFSGRKTHTPHGIWGEIATQLNRREVFRNFYSPLLAPGVEDWVELLRGEPVLILLDELPPYFQAARAVPVGMTTLDHLTTTALANLLVAVAGGKLPNVCLVLTDLRASAYQAGSAAIGEALQNLAMEANRTVTHINPVQLNSNEIYHILRTRLFERVAPPAAIEAVADAYAAAVNEARRLDLTTASPQALRSEIIHSYPFHPGLRDLFARFRENPGYQQTRALIRIMRIVVAELWQSGRARQRFLIAPHHLDLGRPELVSEIRQINATLENAVAHDVVDENGGAVAQQIDRELGGSDARDAATLILLSSLSQAVNPTLGLDRSEIVGYLAEPGRNLSAVREALDRLQARAWYLHVTGGGKILFKNVENLNAKLESYASGLRDERELELRERLQEMFAPKVGGCYQEVYALPALDQVELQPHRVALVIFRPRPGTGDEVRRFWEYQLYKNRVLFLTGNPVGYERVLERAAYLRAARQIVAEFRQQGVPEHDPQFLEAGKILARQEALFYMACREVFQQLYYPHRNRLVVVDLDPRYVANHYEGEQQIVAALQEVQKYVPDASRDPSSFRQMVERNLWPEGQQEVRWTEIKRRAATDPGWILHHPQALDDLKDEMIRRDLWRDAGDGYVRRGPFPKPATDVQIQVLSRDPQTGEVTLRVRPLHGDVVHYSCDGAVSPSSPRLDGAELRTRALQVAFLAVDSTGEHPTGEPRVWTNTVEVKYRFFQQGGQRMLELQAVPWGEIRYTLDGSSPELSGQPYTGPMAVPPGTRVVLARAWAGPVVSETVRIDVPAGDQPVTVDPRRPALWKRAFKLDGTAETYWFLELAERHRALLCGPRVDVGKEQRFLSLAADEKTQLPPQKVVEIARWMAEILPGGLVTLEVEGLAFQQGQDLSDLVAELRQALQPGEVQQP</sequence>
<evidence type="ECO:0000259" key="1">
    <source>
        <dbReference type="Pfam" id="PF13290"/>
    </source>
</evidence>
<dbReference type="InterPro" id="IPR007555">
    <property type="entry name" value="DUF499"/>
</dbReference>
<organism evidence="2 3">
    <name type="scientific">Thermaerobacter marianensis (strain ATCC 700841 / DSM 12885 / JCM 10246 / 7p75a)</name>
    <dbReference type="NCBI Taxonomy" id="644966"/>
    <lineage>
        <taxon>Bacteria</taxon>
        <taxon>Bacillati</taxon>
        <taxon>Bacillota</taxon>
        <taxon>Clostridia</taxon>
        <taxon>Eubacteriales</taxon>
        <taxon>Clostridiales Family XVII. Incertae Sedis</taxon>
        <taxon>Thermaerobacter</taxon>
    </lineage>
</organism>
<proteinExistence type="predicted"/>